<accession>A0ABS3L6T5</accession>
<dbReference type="PANTHER" id="PTHR43617">
    <property type="entry name" value="L-AMINO ACID N-ACETYLTRANSFERASE"/>
    <property type="match status" value="1"/>
</dbReference>
<dbReference type="PANTHER" id="PTHR43617:SF38">
    <property type="entry name" value="N-ACETYLTRANSFERASE DOMAIN-CONTAINING PROTEIN"/>
    <property type="match status" value="1"/>
</dbReference>
<feature type="domain" description="N-acetyltransferase" evidence="1">
    <location>
        <begin position="1"/>
        <end position="160"/>
    </location>
</feature>
<dbReference type="InterPro" id="IPR000182">
    <property type="entry name" value="GNAT_dom"/>
</dbReference>
<dbReference type="PROSITE" id="PS51186">
    <property type="entry name" value="GNAT"/>
    <property type="match status" value="1"/>
</dbReference>
<evidence type="ECO:0000313" key="3">
    <source>
        <dbReference type="Proteomes" id="UP000664601"/>
    </source>
</evidence>
<sequence length="162" mass="18445">MQIQHYPDTHPKFQLAKHYGLKQLSTVDGEGIIDDEAFDLSQEVFLATIDDQIVGFLLIAEDGLLEKLAKDNLFEPQSLDGLLIQQLFVDPAFRKQGIASQLLKRAEQLQEDLFLYVSDKNQVAKKFYAQKGFQAIGVYEAPKHNGFTDFKAYLLKKPIKKL</sequence>
<dbReference type="EMBL" id="JAFREM010000006">
    <property type="protein sequence ID" value="MBO1305335.1"/>
    <property type="molecule type" value="Genomic_DNA"/>
</dbReference>
<dbReference type="Pfam" id="PF13508">
    <property type="entry name" value="Acetyltransf_7"/>
    <property type="match status" value="1"/>
</dbReference>
<organism evidence="2 3">
    <name type="scientific">Candidatus Enterococcus moelleringii</name>
    <dbReference type="NCBI Taxonomy" id="2815325"/>
    <lineage>
        <taxon>Bacteria</taxon>
        <taxon>Bacillati</taxon>
        <taxon>Bacillota</taxon>
        <taxon>Bacilli</taxon>
        <taxon>Lactobacillales</taxon>
        <taxon>Enterococcaceae</taxon>
        <taxon>Enterococcus</taxon>
    </lineage>
</organism>
<dbReference type="CDD" id="cd04301">
    <property type="entry name" value="NAT_SF"/>
    <property type="match status" value="1"/>
</dbReference>
<gene>
    <name evidence="2" type="ORF">JZO70_04130</name>
</gene>
<protein>
    <submittedName>
        <fullName evidence="2">GNAT family N-acetyltransferase</fullName>
    </submittedName>
</protein>
<evidence type="ECO:0000259" key="1">
    <source>
        <dbReference type="PROSITE" id="PS51186"/>
    </source>
</evidence>
<dbReference type="Proteomes" id="UP000664601">
    <property type="component" value="Unassembled WGS sequence"/>
</dbReference>
<reference evidence="2 3" key="1">
    <citation type="submission" date="2021-03" db="EMBL/GenBank/DDBJ databases">
        <title>Enterococcal diversity collection.</title>
        <authorList>
            <person name="Gilmore M.S."/>
            <person name="Schwartzman J."/>
            <person name="Van Tyne D."/>
            <person name="Martin M."/>
            <person name="Earl A.M."/>
            <person name="Manson A.L."/>
            <person name="Straub T."/>
            <person name="Salamzade R."/>
            <person name="Saavedra J."/>
            <person name="Lebreton F."/>
            <person name="Prichula J."/>
            <person name="Schaufler K."/>
            <person name="Gaca A."/>
            <person name="Sgardioli B."/>
            <person name="Wagenaar J."/>
            <person name="Strong T."/>
        </authorList>
    </citation>
    <scope>NUCLEOTIDE SEQUENCE [LARGE SCALE GENOMIC DNA]</scope>
    <source>
        <strain evidence="2 3">669A</strain>
    </source>
</reference>
<dbReference type="SUPFAM" id="SSF55729">
    <property type="entry name" value="Acyl-CoA N-acyltransferases (Nat)"/>
    <property type="match status" value="1"/>
</dbReference>
<dbReference type="RefSeq" id="WP_207672279.1">
    <property type="nucleotide sequence ID" value="NZ_JAFREM010000006.1"/>
</dbReference>
<comment type="caution">
    <text evidence="2">The sequence shown here is derived from an EMBL/GenBank/DDBJ whole genome shotgun (WGS) entry which is preliminary data.</text>
</comment>
<dbReference type="InterPro" id="IPR050276">
    <property type="entry name" value="MshD_Acetyltransferase"/>
</dbReference>
<keyword evidence="3" id="KW-1185">Reference proteome</keyword>
<dbReference type="InterPro" id="IPR016181">
    <property type="entry name" value="Acyl_CoA_acyltransferase"/>
</dbReference>
<proteinExistence type="predicted"/>
<name>A0ABS3L6T5_9ENTE</name>
<evidence type="ECO:0000313" key="2">
    <source>
        <dbReference type="EMBL" id="MBO1305335.1"/>
    </source>
</evidence>
<dbReference type="Gene3D" id="3.40.630.30">
    <property type="match status" value="1"/>
</dbReference>